<evidence type="ECO:0000256" key="7">
    <source>
        <dbReference type="ARBA" id="ARBA00022679"/>
    </source>
</evidence>
<proteinExistence type="inferred from homology"/>
<dbReference type="Proteomes" id="UP000663836">
    <property type="component" value="Unassembled WGS sequence"/>
</dbReference>
<evidence type="ECO:0000256" key="2">
    <source>
        <dbReference type="ARBA" id="ARBA00004496"/>
    </source>
</evidence>
<dbReference type="InterPro" id="IPR013083">
    <property type="entry name" value="Znf_RING/FYVE/PHD"/>
</dbReference>
<dbReference type="GO" id="GO:0036503">
    <property type="term" value="P:ERAD pathway"/>
    <property type="evidence" value="ECO:0007669"/>
    <property type="project" value="InterPro"/>
</dbReference>
<dbReference type="GO" id="GO:0005634">
    <property type="term" value="C:nucleus"/>
    <property type="evidence" value="ECO:0007669"/>
    <property type="project" value="TreeGrafter"/>
</dbReference>
<comment type="function">
    <text evidence="10">Ubiquitin-protein ligase that probably functions as an E3 ligase in conjunction with specific E1 and E2 ligases. May also function as an E4 ligase mediating the assembly of polyubiquitin chains on substrates ubiquitinated by another E3 ubiquitin ligase. Mediates 'Lys-48'-linked polyubiquitination of substrates.</text>
</comment>
<dbReference type="FunFam" id="3.30.40.10:FF:000055">
    <property type="entry name" value="Ubiquitin conjugation factor e4 a"/>
    <property type="match status" value="1"/>
</dbReference>
<comment type="similarity">
    <text evidence="4">Belongs to the ubiquitin conjugation factor E4 family.</text>
</comment>
<evidence type="ECO:0000256" key="1">
    <source>
        <dbReference type="ARBA" id="ARBA00000900"/>
    </source>
</evidence>
<dbReference type="Gene3D" id="3.30.40.10">
    <property type="entry name" value="Zinc/RING finger domain, C3HC4 (zinc finger)"/>
    <property type="match status" value="1"/>
</dbReference>
<comment type="catalytic activity">
    <reaction evidence="1">
        <text>S-ubiquitinyl-[E2 ubiquitin-conjugating enzyme]-L-cysteine + [acceptor protein]-L-lysine = [E2 ubiquitin-conjugating enzyme]-L-cysteine + N(6)-ubiquitinyl-[acceptor protein]-L-lysine.</text>
        <dbReference type="EC" id="2.3.2.27"/>
    </reaction>
</comment>
<dbReference type="CDD" id="cd16657">
    <property type="entry name" value="RING-Ubox_UBE4A"/>
    <property type="match status" value="1"/>
</dbReference>
<evidence type="ECO:0000256" key="10">
    <source>
        <dbReference type="ARBA" id="ARBA00037624"/>
    </source>
</evidence>
<feature type="domain" description="U-box" evidence="13">
    <location>
        <begin position="940"/>
        <end position="1014"/>
    </location>
</feature>
<organism evidence="14 15">
    <name type="scientific">Rotaria sordida</name>
    <dbReference type="NCBI Taxonomy" id="392033"/>
    <lineage>
        <taxon>Eukaryota</taxon>
        <taxon>Metazoa</taxon>
        <taxon>Spiralia</taxon>
        <taxon>Gnathifera</taxon>
        <taxon>Rotifera</taxon>
        <taxon>Eurotatoria</taxon>
        <taxon>Bdelloidea</taxon>
        <taxon>Philodinida</taxon>
        <taxon>Philodinidae</taxon>
        <taxon>Rotaria</taxon>
    </lineage>
</organism>
<evidence type="ECO:0000256" key="4">
    <source>
        <dbReference type="ARBA" id="ARBA00007434"/>
    </source>
</evidence>
<dbReference type="SUPFAM" id="SSF57850">
    <property type="entry name" value="RING/U-box"/>
    <property type="match status" value="1"/>
</dbReference>
<comment type="caution">
    <text evidence="14">The sequence shown here is derived from an EMBL/GenBank/DDBJ whole genome shotgun (WGS) entry which is preliminary data.</text>
</comment>
<dbReference type="GO" id="GO:0000151">
    <property type="term" value="C:ubiquitin ligase complex"/>
    <property type="evidence" value="ECO:0007669"/>
    <property type="project" value="InterPro"/>
</dbReference>
<dbReference type="InterPro" id="IPR045132">
    <property type="entry name" value="UBE4"/>
</dbReference>
<dbReference type="GO" id="GO:0034450">
    <property type="term" value="F:ubiquitin-ubiquitin ligase activity"/>
    <property type="evidence" value="ECO:0007669"/>
    <property type="project" value="InterPro"/>
</dbReference>
<evidence type="ECO:0000256" key="8">
    <source>
        <dbReference type="ARBA" id="ARBA00022786"/>
    </source>
</evidence>
<dbReference type="InterPro" id="IPR003613">
    <property type="entry name" value="Ubox_domain"/>
</dbReference>
<evidence type="ECO:0000256" key="5">
    <source>
        <dbReference type="ARBA" id="ARBA00012483"/>
    </source>
</evidence>
<protein>
    <recommendedName>
        <fullName evidence="11">Ubiquitin conjugation factor E4 A</fullName>
        <ecNumber evidence="5">2.3.2.27</ecNumber>
    </recommendedName>
</protein>
<evidence type="ECO:0000256" key="9">
    <source>
        <dbReference type="ARBA" id="ARBA00022990"/>
    </source>
</evidence>
<name>A0A819GUA1_9BILA</name>
<keyword evidence="8" id="KW-0833">Ubl conjugation pathway</keyword>
<evidence type="ECO:0000256" key="3">
    <source>
        <dbReference type="ARBA" id="ARBA00004906"/>
    </source>
</evidence>
<dbReference type="PANTHER" id="PTHR13931:SF16">
    <property type="entry name" value="UBIQUITIN CONJUGATION FACTOR E4 A"/>
    <property type="match status" value="1"/>
</dbReference>
<dbReference type="PROSITE" id="PS51698">
    <property type="entry name" value="U_BOX"/>
    <property type="match status" value="1"/>
</dbReference>
<feature type="compositionally biased region" description="Low complexity" evidence="12">
    <location>
        <begin position="9"/>
        <end position="22"/>
    </location>
</feature>
<evidence type="ECO:0000256" key="12">
    <source>
        <dbReference type="SAM" id="MobiDB-lite"/>
    </source>
</evidence>
<gene>
    <name evidence="14" type="ORF">JBS370_LOCUS20281</name>
</gene>
<dbReference type="GO" id="GO:0000209">
    <property type="term" value="P:protein polyubiquitination"/>
    <property type="evidence" value="ECO:0007669"/>
    <property type="project" value="TreeGrafter"/>
</dbReference>
<dbReference type="Pfam" id="PF10408">
    <property type="entry name" value="Ufd2P_core"/>
    <property type="match status" value="1"/>
</dbReference>
<dbReference type="GO" id="GO:0006511">
    <property type="term" value="P:ubiquitin-dependent protein catabolic process"/>
    <property type="evidence" value="ECO:0007669"/>
    <property type="project" value="InterPro"/>
</dbReference>
<evidence type="ECO:0000256" key="11">
    <source>
        <dbReference type="ARBA" id="ARBA00040077"/>
    </source>
</evidence>
<sequence>MSNPFLILSDSSSTSTNPYSTASSKVVSIDNDSSSSSSSSTTNIYKDILEDILLCTIDEQPSSSLIYLAELAIELPENFDKNFIDQALFERLHMIDPSSQLLTSTTKKSTIRNDINMITENRCIHYLVGCYQRLLRQRNHFKLVFEDIRKLFIDHTKTAISLPDLYDGQDLSKQWLELLIDGQENPLLYEYIDCINNDFLSEITDEIENLYNSVFRYIYKMIQPLDYFSTELITYIGVLKYLAKWPALVRIIFRLSHPKTTSNRSIQHPFGQSGGGRAFEDTLIGSLLSKSCLPSLPGKPYLFFEKPKVMTEHDVDLTSKTMWQPMRTYQQNLSDLFLAFVKNSDVRNDILKWIGDCLVENRGKNKEWSSHNPLTAYLYVSDGFLLNLNFILLNFARPFSEPYSPKLLKINPIYAISQNENVHLKDLYKDTPMIVRDEENIDEKNNTITFNFITEIFFMSHLSYSCSVQRLHRKLLKINEELSHVQHAYNDATRLHGANDENVQRLEEAMEKGLTAFLNIKTVLNEPRLLELSNALFTASCSWLVHLASLSDQVENEEVIQKIKQLPLISKANRQLSYIPEFIIENITDFLTFLGRFNVQLFESLSSVDEYVTLVLVFMGDASRLRNPHLRAALAEAFEAILPNKQHGGGRTLNSAFAEAIFTYHPLIEDLPRVLLDVFVSIELTGQAVAFEQKFNYRRPMYEILEYLWKFDKHREQVKKLASYAEEHIDDAEAPLFLRFINLLMNDANFLLDEALSHMARLKENQEAMDHGEWDSMPNQQRRELENTFRHTGQLARYTNIMGLKTLIILDMITRSIQSIFCQPAICERLALMLNYFLQHLVGPKRRNLKVRNLNEYQFEPQKLVAKVTDIYLNFSQYDEFCTAVCNDGMSYNEQLFPQAVEVLDRIGHPRERIDAFLKLSEHIQVFAAQQKENDAVYDDAPDEYLDPITSTLMSDPVMLPSSRQIIDRATIARHLLSDQTDPFNRNPLRMQDVIPQSELKETIEQWKASRRRQQS</sequence>
<evidence type="ECO:0000256" key="6">
    <source>
        <dbReference type="ARBA" id="ARBA00022490"/>
    </source>
</evidence>
<keyword evidence="6" id="KW-0963">Cytoplasm</keyword>
<evidence type="ECO:0000259" key="13">
    <source>
        <dbReference type="PROSITE" id="PS51698"/>
    </source>
</evidence>
<dbReference type="EC" id="2.3.2.27" evidence="5"/>
<dbReference type="PANTHER" id="PTHR13931">
    <property type="entry name" value="UBIQUITINATION FACTOR E4"/>
    <property type="match status" value="1"/>
</dbReference>
<keyword evidence="7" id="KW-0808">Transferase</keyword>
<dbReference type="Pfam" id="PF04564">
    <property type="entry name" value="U-box"/>
    <property type="match status" value="1"/>
</dbReference>
<dbReference type="AlphaFoldDB" id="A0A819GUA1"/>
<dbReference type="SMART" id="SM00504">
    <property type="entry name" value="Ubox"/>
    <property type="match status" value="1"/>
</dbReference>
<reference evidence="14" key="1">
    <citation type="submission" date="2021-02" db="EMBL/GenBank/DDBJ databases">
        <authorList>
            <person name="Nowell W R."/>
        </authorList>
    </citation>
    <scope>NUCLEOTIDE SEQUENCE</scope>
</reference>
<accession>A0A819GUA1</accession>
<dbReference type="InterPro" id="IPR019474">
    <property type="entry name" value="Ub_conjug_fac_E4_core"/>
</dbReference>
<feature type="region of interest" description="Disordered" evidence="12">
    <location>
        <begin position="1"/>
        <end position="22"/>
    </location>
</feature>
<dbReference type="GO" id="GO:0005737">
    <property type="term" value="C:cytoplasm"/>
    <property type="evidence" value="ECO:0007669"/>
    <property type="project" value="UniProtKB-SubCell"/>
</dbReference>
<comment type="pathway">
    <text evidence="3">Protein modification; protein ubiquitination.</text>
</comment>
<evidence type="ECO:0000313" key="15">
    <source>
        <dbReference type="Proteomes" id="UP000663836"/>
    </source>
</evidence>
<dbReference type="UniPathway" id="UPA00143"/>
<evidence type="ECO:0000313" key="14">
    <source>
        <dbReference type="EMBL" id="CAF3889391.1"/>
    </source>
</evidence>
<comment type="subcellular location">
    <subcellularLocation>
        <location evidence="2">Cytoplasm</location>
    </subcellularLocation>
</comment>
<keyword evidence="9" id="KW-0007">Acetylation</keyword>
<dbReference type="EMBL" id="CAJOBD010002536">
    <property type="protein sequence ID" value="CAF3889391.1"/>
    <property type="molecule type" value="Genomic_DNA"/>
</dbReference>